<feature type="transmembrane region" description="Helical" evidence="1">
    <location>
        <begin position="170"/>
        <end position="188"/>
    </location>
</feature>
<comment type="caution">
    <text evidence="2">The sequence shown here is derived from an EMBL/GenBank/DDBJ whole genome shotgun (WGS) entry which is preliminary data.</text>
</comment>
<keyword evidence="1" id="KW-0472">Membrane</keyword>
<reference evidence="2 3" key="1">
    <citation type="journal article" date="2016" name="Nat. Commun.">
        <title>Thousands of microbial genomes shed light on interconnected biogeochemical processes in an aquifer system.</title>
        <authorList>
            <person name="Anantharaman K."/>
            <person name="Brown C.T."/>
            <person name="Hug L.A."/>
            <person name="Sharon I."/>
            <person name="Castelle C.J."/>
            <person name="Probst A.J."/>
            <person name="Thomas B.C."/>
            <person name="Singh A."/>
            <person name="Wilkins M.J."/>
            <person name="Karaoz U."/>
            <person name="Brodie E.L."/>
            <person name="Williams K.H."/>
            <person name="Hubbard S.S."/>
            <person name="Banfield J.F."/>
        </authorList>
    </citation>
    <scope>NUCLEOTIDE SEQUENCE [LARGE SCALE GENOMIC DNA]</scope>
</reference>
<dbReference type="EMBL" id="MGIV01000014">
    <property type="protein sequence ID" value="OGM94186.1"/>
    <property type="molecule type" value="Genomic_DNA"/>
</dbReference>
<protein>
    <submittedName>
        <fullName evidence="2">Uncharacterized protein</fullName>
    </submittedName>
</protein>
<proteinExistence type="predicted"/>
<keyword evidence="1" id="KW-0812">Transmembrane</keyword>
<feature type="transmembrane region" description="Helical" evidence="1">
    <location>
        <begin position="82"/>
        <end position="99"/>
    </location>
</feature>
<keyword evidence="1" id="KW-1133">Transmembrane helix</keyword>
<feature type="transmembrane region" description="Helical" evidence="1">
    <location>
        <begin position="135"/>
        <end position="152"/>
    </location>
</feature>
<name>A0A1F8E091_9BACT</name>
<feature type="transmembrane region" description="Helical" evidence="1">
    <location>
        <begin position="111"/>
        <end position="129"/>
    </location>
</feature>
<sequence>MLMPSIIKSALFAIALAVAVFEGGFFWGAVFFGLAFYWYFRSSFEWGTFFCSFLILTLYAYLDTSFLYYATETNVSSGVAPVWLASALFGALFFLLLGIKEFVFLRRQAIFNFLSGSLYFFVGGTFFVADKDAGGPFLLYALLSSVVFYLLIKESIDFFMEDAPKRKKEVLAIGSTLLIMEFLGVVGILPIGFLNSAALIVLIVFVFEDLIYHHLKGALSRQIVLNNATILIVCLLFIFATSKLTL</sequence>
<accession>A0A1F8E091</accession>
<evidence type="ECO:0000256" key="1">
    <source>
        <dbReference type="SAM" id="Phobius"/>
    </source>
</evidence>
<gene>
    <name evidence="2" type="ORF">A2610_02680</name>
</gene>
<feature type="transmembrane region" description="Helical" evidence="1">
    <location>
        <begin position="46"/>
        <end position="62"/>
    </location>
</feature>
<evidence type="ECO:0000313" key="3">
    <source>
        <dbReference type="Proteomes" id="UP000179057"/>
    </source>
</evidence>
<dbReference type="Proteomes" id="UP000179057">
    <property type="component" value="Unassembled WGS sequence"/>
</dbReference>
<feature type="transmembrane region" description="Helical" evidence="1">
    <location>
        <begin position="224"/>
        <end position="242"/>
    </location>
</feature>
<evidence type="ECO:0000313" key="2">
    <source>
        <dbReference type="EMBL" id="OGM94186.1"/>
    </source>
</evidence>
<dbReference type="AlphaFoldDB" id="A0A1F8E091"/>
<feature type="transmembrane region" description="Helical" evidence="1">
    <location>
        <begin position="12"/>
        <end position="39"/>
    </location>
</feature>
<organism evidence="2 3">
    <name type="scientific">Candidatus Wolfebacteria bacterium RIFOXYD1_FULL_48_65</name>
    <dbReference type="NCBI Taxonomy" id="1802561"/>
    <lineage>
        <taxon>Bacteria</taxon>
        <taxon>Candidatus Wolfeibacteriota</taxon>
    </lineage>
</organism>